<dbReference type="AlphaFoldDB" id="A0A0C3D0P7"/>
<keyword evidence="3" id="KW-1185">Reference proteome</keyword>
<proteinExistence type="predicted"/>
<accession>A0A0C3D0P7</accession>
<sequence length="226" mass="24968">MGVLLLEDFNVNDLPDVDFERLDDELAINLGGVNETKGRKASALPINIPTGQKKKKDESHPTTKAESSCHPRRQLRGRIFGSITCQIFTIAGSSTYSMKHALQITLYAFPIGILRRTLDPALQFAAGRACPSRCFLQSRAFMEADRVLQASPPEPGCDLPRCVAALMLSSDATHIAQSGQAKLWPIYTYHIGNRSKYERGRPYANTGYNVAFLASLPDAITEFYSE</sequence>
<dbReference type="STRING" id="686832.A0A0C3D0P7"/>
<feature type="compositionally biased region" description="Basic and acidic residues" evidence="1">
    <location>
        <begin position="55"/>
        <end position="69"/>
    </location>
</feature>
<dbReference type="Proteomes" id="UP000053424">
    <property type="component" value="Unassembled WGS sequence"/>
</dbReference>
<dbReference type="EMBL" id="KN831768">
    <property type="protein sequence ID" value="KIM49661.1"/>
    <property type="molecule type" value="Genomic_DNA"/>
</dbReference>
<reference evidence="2 3" key="1">
    <citation type="submission" date="2014-04" db="EMBL/GenBank/DDBJ databases">
        <authorList>
            <consortium name="DOE Joint Genome Institute"/>
            <person name="Kuo A."/>
            <person name="Gay G."/>
            <person name="Dore J."/>
            <person name="Kohler A."/>
            <person name="Nagy L.G."/>
            <person name="Floudas D."/>
            <person name="Copeland A."/>
            <person name="Barry K.W."/>
            <person name="Cichocki N."/>
            <person name="Veneault-Fourrey C."/>
            <person name="LaButti K."/>
            <person name="Lindquist E.A."/>
            <person name="Lipzen A."/>
            <person name="Lundell T."/>
            <person name="Morin E."/>
            <person name="Murat C."/>
            <person name="Sun H."/>
            <person name="Tunlid A."/>
            <person name="Henrissat B."/>
            <person name="Grigoriev I.V."/>
            <person name="Hibbett D.S."/>
            <person name="Martin F."/>
            <person name="Nordberg H.P."/>
            <person name="Cantor M.N."/>
            <person name="Hua S.X."/>
        </authorList>
    </citation>
    <scope>NUCLEOTIDE SEQUENCE [LARGE SCALE GENOMIC DNA]</scope>
    <source>
        <strain evidence="3">h7</strain>
    </source>
</reference>
<feature type="region of interest" description="Disordered" evidence="1">
    <location>
        <begin position="46"/>
        <end position="71"/>
    </location>
</feature>
<evidence type="ECO:0000256" key="1">
    <source>
        <dbReference type="SAM" id="MobiDB-lite"/>
    </source>
</evidence>
<protein>
    <submittedName>
        <fullName evidence="2">Uncharacterized protein</fullName>
    </submittedName>
</protein>
<gene>
    <name evidence="2" type="ORF">M413DRAFT_21833</name>
</gene>
<dbReference type="OrthoDB" id="3208495at2759"/>
<name>A0A0C3D0P7_HEBCY</name>
<dbReference type="HOGENOM" id="CLU_1224900_0_0_1"/>
<evidence type="ECO:0000313" key="3">
    <source>
        <dbReference type="Proteomes" id="UP000053424"/>
    </source>
</evidence>
<organism evidence="2 3">
    <name type="scientific">Hebeloma cylindrosporum</name>
    <dbReference type="NCBI Taxonomy" id="76867"/>
    <lineage>
        <taxon>Eukaryota</taxon>
        <taxon>Fungi</taxon>
        <taxon>Dikarya</taxon>
        <taxon>Basidiomycota</taxon>
        <taxon>Agaricomycotina</taxon>
        <taxon>Agaricomycetes</taxon>
        <taxon>Agaricomycetidae</taxon>
        <taxon>Agaricales</taxon>
        <taxon>Agaricineae</taxon>
        <taxon>Hymenogastraceae</taxon>
        <taxon>Hebeloma</taxon>
    </lineage>
</organism>
<reference evidence="3" key="2">
    <citation type="submission" date="2015-01" db="EMBL/GenBank/DDBJ databases">
        <title>Evolutionary Origins and Diversification of the Mycorrhizal Mutualists.</title>
        <authorList>
            <consortium name="DOE Joint Genome Institute"/>
            <consortium name="Mycorrhizal Genomics Consortium"/>
            <person name="Kohler A."/>
            <person name="Kuo A."/>
            <person name="Nagy L.G."/>
            <person name="Floudas D."/>
            <person name="Copeland A."/>
            <person name="Barry K.W."/>
            <person name="Cichocki N."/>
            <person name="Veneault-Fourrey C."/>
            <person name="LaButti K."/>
            <person name="Lindquist E.A."/>
            <person name="Lipzen A."/>
            <person name="Lundell T."/>
            <person name="Morin E."/>
            <person name="Murat C."/>
            <person name="Riley R."/>
            <person name="Ohm R."/>
            <person name="Sun H."/>
            <person name="Tunlid A."/>
            <person name="Henrissat B."/>
            <person name="Grigoriev I.V."/>
            <person name="Hibbett D.S."/>
            <person name="Martin F."/>
        </authorList>
    </citation>
    <scope>NUCLEOTIDE SEQUENCE [LARGE SCALE GENOMIC DNA]</scope>
    <source>
        <strain evidence="3">h7</strain>
    </source>
</reference>
<evidence type="ECO:0000313" key="2">
    <source>
        <dbReference type="EMBL" id="KIM49661.1"/>
    </source>
</evidence>